<dbReference type="SUPFAM" id="SSF55811">
    <property type="entry name" value="Nudix"/>
    <property type="match status" value="1"/>
</dbReference>
<dbReference type="PANTHER" id="PTHR43046">
    <property type="entry name" value="GDP-MANNOSE MANNOSYL HYDROLASE"/>
    <property type="match status" value="1"/>
</dbReference>
<dbReference type="CDD" id="cd18879">
    <property type="entry name" value="NUDIX_Hydrolase"/>
    <property type="match status" value="1"/>
</dbReference>
<evidence type="ECO:0000256" key="4">
    <source>
        <dbReference type="RuleBase" id="RU003476"/>
    </source>
</evidence>
<gene>
    <name evidence="6" type="ORF">BC793_11785</name>
</gene>
<dbReference type="GO" id="GO:0016787">
    <property type="term" value="F:hydrolase activity"/>
    <property type="evidence" value="ECO:0007669"/>
    <property type="project" value="UniProtKB-KW"/>
</dbReference>
<evidence type="ECO:0000256" key="3">
    <source>
        <dbReference type="ARBA" id="ARBA00022801"/>
    </source>
</evidence>
<keyword evidence="7" id="KW-1185">Reference proteome</keyword>
<evidence type="ECO:0000313" key="6">
    <source>
        <dbReference type="EMBL" id="PWK41218.1"/>
    </source>
</evidence>
<dbReference type="PANTHER" id="PTHR43046:SF16">
    <property type="entry name" value="ADP-RIBOSE PYROPHOSPHATASE YJHB-RELATED"/>
    <property type="match status" value="1"/>
</dbReference>
<proteinExistence type="inferred from homology"/>
<sequence length="199" mass="21689">MDRCVIRGVTRGRGIRTSSRRWTTVSRVSGVAVSEYIKRLRASIGHDLLMLPGASAVVVDDEGRLLLARRSDNGRWSVPAGVVDPGEQPADAAVREVFEETGVRAEIVRLAGVASHPVVYPNGDRCEYLNVWFRCRAVGGEAGATDDESLEVAWFAADALPELDEWSRLRIGTALEPDGPAWFATADEKHPALNRPDAL</sequence>
<dbReference type="EMBL" id="QGGR01000017">
    <property type="protein sequence ID" value="PWK41218.1"/>
    <property type="molecule type" value="Genomic_DNA"/>
</dbReference>
<feature type="domain" description="Nudix hydrolase" evidence="5">
    <location>
        <begin position="49"/>
        <end position="178"/>
    </location>
</feature>
<keyword evidence="3 4" id="KW-0378">Hydrolase</keyword>
<accession>A0A316FQJ5</accession>
<dbReference type="InterPro" id="IPR020084">
    <property type="entry name" value="NUDIX_hydrolase_CS"/>
</dbReference>
<dbReference type="InterPro" id="IPR020476">
    <property type="entry name" value="Nudix_hydrolase"/>
</dbReference>
<reference evidence="6 7" key="1">
    <citation type="submission" date="2018-05" db="EMBL/GenBank/DDBJ databases">
        <title>Genomic Encyclopedia of Archaeal and Bacterial Type Strains, Phase II (KMG-II): from individual species to whole genera.</title>
        <authorList>
            <person name="Goeker M."/>
        </authorList>
    </citation>
    <scope>NUCLEOTIDE SEQUENCE [LARGE SCALE GENOMIC DNA]</scope>
    <source>
        <strain evidence="6 7">DSM 45184</strain>
    </source>
</reference>
<evidence type="ECO:0000259" key="5">
    <source>
        <dbReference type="PROSITE" id="PS51462"/>
    </source>
</evidence>
<dbReference type="Proteomes" id="UP000245697">
    <property type="component" value="Unassembled WGS sequence"/>
</dbReference>
<organism evidence="6 7">
    <name type="scientific">Actinoplanes xinjiangensis</name>
    <dbReference type="NCBI Taxonomy" id="512350"/>
    <lineage>
        <taxon>Bacteria</taxon>
        <taxon>Bacillati</taxon>
        <taxon>Actinomycetota</taxon>
        <taxon>Actinomycetes</taxon>
        <taxon>Micromonosporales</taxon>
        <taxon>Micromonosporaceae</taxon>
        <taxon>Actinoplanes</taxon>
    </lineage>
</organism>
<dbReference type="InterPro" id="IPR015797">
    <property type="entry name" value="NUDIX_hydrolase-like_dom_sf"/>
</dbReference>
<comment type="caution">
    <text evidence="6">The sequence shown here is derived from an EMBL/GenBank/DDBJ whole genome shotgun (WGS) entry which is preliminary data.</text>
</comment>
<dbReference type="Pfam" id="PF00293">
    <property type="entry name" value="NUDIX"/>
    <property type="match status" value="1"/>
</dbReference>
<dbReference type="InterPro" id="IPR000086">
    <property type="entry name" value="NUDIX_hydrolase_dom"/>
</dbReference>
<comment type="similarity">
    <text evidence="2 4">Belongs to the Nudix hydrolase family.</text>
</comment>
<dbReference type="PRINTS" id="PR00502">
    <property type="entry name" value="NUDIXFAMILY"/>
</dbReference>
<evidence type="ECO:0000256" key="1">
    <source>
        <dbReference type="ARBA" id="ARBA00001946"/>
    </source>
</evidence>
<dbReference type="PROSITE" id="PS00893">
    <property type="entry name" value="NUDIX_BOX"/>
    <property type="match status" value="1"/>
</dbReference>
<evidence type="ECO:0000256" key="2">
    <source>
        <dbReference type="ARBA" id="ARBA00005582"/>
    </source>
</evidence>
<evidence type="ECO:0000313" key="7">
    <source>
        <dbReference type="Proteomes" id="UP000245697"/>
    </source>
</evidence>
<protein>
    <submittedName>
        <fullName evidence="6">8-oxo-dGTP diphosphatase</fullName>
    </submittedName>
</protein>
<name>A0A316FQJ5_9ACTN</name>
<dbReference type="AlphaFoldDB" id="A0A316FQJ5"/>
<comment type="cofactor">
    <cofactor evidence="1">
        <name>Mg(2+)</name>
        <dbReference type="ChEBI" id="CHEBI:18420"/>
    </cofactor>
</comment>
<dbReference type="Gene3D" id="3.90.79.10">
    <property type="entry name" value="Nucleoside Triphosphate Pyrophosphohydrolase"/>
    <property type="match status" value="1"/>
</dbReference>
<dbReference type="PROSITE" id="PS51462">
    <property type="entry name" value="NUDIX"/>
    <property type="match status" value="1"/>
</dbReference>